<dbReference type="Gene3D" id="3.40.640.10">
    <property type="entry name" value="Type I PLP-dependent aspartate aminotransferase-like (Major domain)"/>
    <property type="match status" value="1"/>
</dbReference>
<dbReference type="NCBIfam" id="NF002806">
    <property type="entry name" value="PRK02948.1"/>
    <property type="match status" value="1"/>
</dbReference>
<dbReference type="InterPro" id="IPR015421">
    <property type="entry name" value="PyrdxlP-dep_Trfase_major"/>
</dbReference>
<evidence type="ECO:0000256" key="3">
    <source>
        <dbReference type="ARBA" id="ARBA00011738"/>
    </source>
</evidence>
<dbReference type="PROSITE" id="PS00595">
    <property type="entry name" value="AA_TRANSFER_CLASS_5"/>
    <property type="match status" value="1"/>
</dbReference>
<dbReference type="GO" id="GO:0046872">
    <property type="term" value="F:metal ion binding"/>
    <property type="evidence" value="ECO:0007669"/>
    <property type="project" value="UniProtKB-KW"/>
</dbReference>
<evidence type="ECO:0000313" key="15">
    <source>
        <dbReference type="Proteomes" id="UP000516013"/>
    </source>
</evidence>
<dbReference type="Proteomes" id="UP000516013">
    <property type="component" value="Chromosome"/>
</dbReference>
<dbReference type="InterPro" id="IPR000192">
    <property type="entry name" value="Aminotrans_V_dom"/>
</dbReference>
<evidence type="ECO:0000256" key="8">
    <source>
        <dbReference type="ARBA" id="ARBA00023004"/>
    </source>
</evidence>
<keyword evidence="6 12" id="KW-0479">Metal-binding</keyword>
<evidence type="ECO:0000259" key="13">
    <source>
        <dbReference type="Pfam" id="PF00266"/>
    </source>
</evidence>
<dbReference type="InterPro" id="IPR020578">
    <property type="entry name" value="Aminotrans_V_PyrdxlP_BS"/>
</dbReference>
<keyword evidence="15" id="KW-1185">Reference proteome</keyword>
<dbReference type="InterPro" id="IPR015424">
    <property type="entry name" value="PyrdxlP-dep_Trfase"/>
</dbReference>
<evidence type="ECO:0000256" key="4">
    <source>
        <dbReference type="ARBA" id="ARBA00012239"/>
    </source>
</evidence>
<keyword evidence="7 12" id="KW-0663">Pyridoxal phosphate</keyword>
<dbReference type="InterPro" id="IPR017772">
    <property type="entry name" value="Cys_deSase_NifS_bac/arc"/>
</dbReference>
<keyword evidence="9 12" id="KW-0411">Iron-sulfur</keyword>
<feature type="domain" description="Aminotransferase class V" evidence="13">
    <location>
        <begin position="6"/>
        <end position="367"/>
    </location>
</feature>
<comment type="function">
    <text evidence="12">Catalyzes the removal of elemental sulfur atoms from cysteine to produce alanine.</text>
</comment>
<dbReference type="KEGG" id="ccur:IAR63_09195"/>
<dbReference type="Gene3D" id="1.10.260.50">
    <property type="match status" value="1"/>
</dbReference>
<proteinExistence type="inferred from homology"/>
<evidence type="ECO:0000256" key="11">
    <source>
        <dbReference type="RuleBase" id="RU004504"/>
    </source>
</evidence>
<dbReference type="SUPFAM" id="SSF53383">
    <property type="entry name" value="PLP-dependent transferases"/>
    <property type="match status" value="1"/>
</dbReference>
<evidence type="ECO:0000256" key="12">
    <source>
        <dbReference type="RuleBase" id="RU364075"/>
    </source>
</evidence>
<dbReference type="FunFam" id="3.40.640.10:FF:000084">
    <property type="entry name" value="IscS-like cysteine desulfurase"/>
    <property type="match status" value="1"/>
</dbReference>
<sequence length="401" mass="43838">MLKNCVYLDNNATTKVDPQVLEAMLPYLTDYYANPSSMHSFGGQLAKNVKIARENVAALLGSQESEIIFTSCGTEGDNAAIKAALLSQPDKRHIITSQVEHPAVLNVCKQLETQGYEVTYLSVNSQGQIDLNELEASLTGNTALVTIMYANNETGTIFPIEEIGARVKEYGAIFHVDAVQAVGKLPLNMKTSTIDMLTMSGHKIHAPKGIGALYVKRGVRFRPFLIGGHQERGRRAGTENVPGIIGLGKAAQLELLHLEEATKRERKLRDNLEQSLLTKIPDCAVNGDINHRLPNTSNIGFKYIEGEAILLLLNKHGICASSGSACTSGSLEPSHVLRAMGLPYTTLHGSIRFSLSRYTTQEEVDQVIAVMPVIVEKLRSLSPFKNDEAQWLQQQSLVSSK</sequence>
<dbReference type="RefSeq" id="WP_187707425.1">
    <property type="nucleotide sequence ID" value="NZ_CP060822.1"/>
</dbReference>
<dbReference type="InterPro" id="IPR015422">
    <property type="entry name" value="PyrdxlP-dep_Trfase_small"/>
</dbReference>
<dbReference type="Gene3D" id="3.90.1150.10">
    <property type="entry name" value="Aspartate Aminotransferase, domain 1"/>
    <property type="match status" value="1"/>
</dbReference>
<dbReference type="EMBL" id="CP060822">
    <property type="protein sequence ID" value="QNP31203.1"/>
    <property type="molecule type" value="Genomic_DNA"/>
</dbReference>
<name>A0A7H0F587_9CYAN</name>
<comment type="subunit">
    <text evidence="3">Homodimer.</text>
</comment>
<evidence type="ECO:0000256" key="2">
    <source>
        <dbReference type="ARBA" id="ARBA00006490"/>
    </source>
</evidence>
<dbReference type="NCBIfam" id="TIGR03402">
    <property type="entry name" value="FeS_nifS"/>
    <property type="match status" value="1"/>
</dbReference>
<evidence type="ECO:0000313" key="14">
    <source>
        <dbReference type="EMBL" id="QNP31203.1"/>
    </source>
</evidence>
<organism evidence="14 15">
    <name type="scientific">Cylindrospermopsis curvispora GIHE-G1</name>
    <dbReference type="NCBI Taxonomy" id="2666332"/>
    <lineage>
        <taxon>Bacteria</taxon>
        <taxon>Bacillati</taxon>
        <taxon>Cyanobacteriota</taxon>
        <taxon>Cyanophyceae</taxon>
        <taxon>Nostocales</taxon>
        <taxon>Aphanizomenonaceae</taxon>
        <taxon>Cylindrospermopsis</taxon>
    </lineage>
</organism>
<evidence type="ECO:0000256" key="5">
    <source>
        <dbReference type="ARBA" id="ARBA00022679"/>
    </source>
</evidence>
<dbReference type="Pfam" id="PF00266">
    <property type="entry name" value="Aminotran_5"/>
    <property type="match status" value="1"/>
</dbReference>
<evidence type="ECO:0000256" key="6">
    <source>
        <dbReference type="ARBA" id="ARBA00022723"/>
    </source>
</evidence>
<keyword evidence="5 12" id="KW-0808">Transferase</keyword>
<dbReference type="PANTHER" id="PTHR11601">
    <property type="entry name" value="CYSTEINE DESULFURYLASE FAMILY MEMBER"/>
    <property type="match status" value="1"/>
</dbReference>
<evidence type="ECO:0000256" key="9">
    <source>
        <dbReference type="ARBA" id="ARBA00023014"/>
    </source>
</evidence>
<evidence type="ECO:0000256" key="1">
    <source>
        <dbReference type="ARBA" id="ARBA00001933"/>
    </source>
</evidence>
<dbReference type="PIRSF" id="PIRSF005572">
    <property type="entry name" value="NifS"/>
    <property type="match status" value="1"/>
</dbReference>
<evidence type="ECO:0000256" key="7">
    <source>
        <dbReference type="ARBA" id="ARBA00022898"/>
    </source>
</evidence>
<dbReference type="GO" id="GO:0030170">
    <property type="term" value="F:pyridoxal phosphate binding"/>
    <property type="evidence" value="ECO:0007669"/>
    <property type="project" value="InterPro"/>
</dbReference>
<dbReference type="GO" id="GO:0051536">
    <property type="term" value="F:iron-sulfur cluster binding"/>
    <property type="evidence" value="ECO:0007669"/>
    <property type="project" value="UniProtKB-KW"/>
</dbReference>
<comment type="cofactor">
    <cofactor evidence="1 11">
        <name>pyridoxal 5'-phosphate</name>
        <dbReference type="ChEBI" id="CHEBI:597326"/>
    </cofactor>
</comment>
<evidence type="ECO:0000256" key="10">
    <source>
        <dbReference type="ARBA" id="ARBA00050776"/>
    </source>
</evidence>
<comment type="catalytic activity">
    <reaction evidence="10 12">
        <text>(sulfur carrier)-H + L-cysteine = (sulfur carrier)-SH + L-alanine</text>
        <dbReference type="Rhea" id="RHEA:43892"/>
        <dbReference type="Rhea" id="RHEA-COMP:14737"/>
        <dbReference type="Rhea" id="RHEA-COMP:14739"/>
        <dbReference type="ChEBI" id="CHEBI:29917"/>
        <dbReference type="ChEBI" id="CHEBI:35235"/>
        <dbReference type="ChEBI" id="CHEBI:57972"/>
        <dbReference type="ChEBI" id="CHEBI:64428"/>
        <dbReference type="EC" id="2.8.1.7"/>
    </reaction>
</comment>
<gene>
    <name evidence="14" type="primary">nifS</name>
    <name evidence="14" type="ORF">IAR63_09195</name>
</gene>
<dbReference type="PANTHER" id="PTHR11601:SF34">
    <property type="entry name" value="CYSTEINE DESULFURASE"/>
    <property type="match status" value="1"/>
</dbReference>
<keyword evidence="8 12" id="KW-0408">Iron</keyword>
<dbReference type="AlphaFoldDB" id="A0A7H0F587"/>
<dbReference type="EC" id="2.8.1.7" evidence="4 12"/>
<reference evidence="14 15" key="1">
    <citation type="submission" date="2020-08" db="EMBL/GenBank/DDBJ databases">
        <title>Complete genome sequence of Raphidiopsis curvispora isolated from drinking water reservoir in South Korea.</title>
        <authorList>
            <person name="Jeong J."/>
        </authorList>
    </citation>
    <scope>NUCLEOTIDE SEQUENCE [LARGE SCALE GENOMIC DNA]</scope>
    <source>
        <strain evidence="14 15">GIHE-G1</strain>
    </source>
</reference>
<accession>A0A7H0F587</accession>
<dbReference type="InterPro" id="IPR016454">
    <property type="entry name" value="Cysteine_dSase"/>
</dbReference>
<comment type="similarity">
    <text evidence="2 12">Belongs to the class-V pyridoxal-phosphate-dependent aminotransferase family. NifS/IscS subfamily.</text>
</comment>
<dbReference type="GO" id="GO:0031071">
    <property type="term" value="F:cysteine desulfurase activity"/>
    <property type="evidence" value="ECO:0007669"/>
    <property type="project" value="UniProtKB-EC"/>
</dbReference>
<dbReference type="GO" id="GO:0006520">
    <property type="term" value="P:amino acid metabolic process"/>
    <property type="evidence" value="ECO:0007669"/>
    <property type="project" value="InterPro"/>
</dbReference>
<protein>
    <recommendedName>
        <fullName evidence="4 12">Cysteine desulfurase</fullName>
        <ecNumber evidence="4 12">2.8.1.7</ecNumber>
    </recommendedName>
    <alternativeName>
        <fullName evidence="12">Nitrogenase metalloclusters biosynthesis protein NifS</fullName>
    </alternativeName>
</protein>